<dbReference type="Pfam" id="PF07311">
    <property type="entry name" value="Dodecin"/>
    <property type="match status" value="1"/>
</dbReference>
<dbReference type="OrthoDB" id="1525133at2"/>
<dbReference type="AlphaFoldDB" id="A0A259U1W2"/>
<reference evidence="1 2" key="1">
    <citation type="submission" date="2016-11" db="EMBL/GenBank/DDBJ databases">
        <title>Study of marine rhodopsin-containing bacteria.</title>
        <authorList>
            <person name="Yoshizawa S."/>
            <person name="Kumagai Y."/>
            <person name="Kogure K."/>
        </authorList>
    </citation>
    <scope>NUCLEOTIDE SEQUENCE [LARGE SCALE GENOMIC DNA]</scope>
    <source>
        <strain evidence="1 2">SG-29</strain>
    </source>
</reference>
<accession>A0A259U1W2</accession>
<dbReference type="EMBL" id="MQWB01000001">
    <property type="protein sequence ID" value="OZC04043.1"/>
    <property type="molecule type" value="Genomic_DNA"/>
</dbReference>
<dbReference type="RefSeq" id="WP_094550080.1">
    <property type="nucleotide sequence ID" value="NZ_MQWB01000001.1"/>
</dbReference>
<organism evidence="1 2">
    <name type="scientific">Rubricoccus marinus</name>
    <dbReference type="NCBI Taxonomy" id="716817"/>
    <lineage>
        <taxon>Bacteria</taxon>
        <taxon>Pseudomonadati</taxon>
        <taxon>Rhodothermota</taxon>
        <taxon>Rhodothermia</taxon>
        <taxon>Rhodothermales</taxon>
        <taxon>Rubricoccaceae</taxon>
        <taxon>Rubricoccus</taxon>
    </lineage>
</organism>
<evidence type="ECO:0000313" key="2">
    <source>
        <dbReference type="Proteomes" id="UP000216446"/>
    </source>
</evidence>
<name>A0A259U1W2_9BACT</name>
<dbReference type="InterPro" id="IPR036694">
    <property type="entry name" value="Dodecin-like_sf"/>
</dbReference>
<gene>
    <name evidence="1" type="ORF">BSZ36_14250</name>
</gene>
<evidence type="ECO:0000313" key="1">
    <source>
        <dbReference type="EMBL" id="OZC04043.1"/>
    </source>
</evidence>
<dbReference type="Proteomes" id="UP000216446">
    <property type="component" value="Unassembled WGS sequence"/>
</dbReference>
<proteinExistence type="predicted"/>
<sequence length="72" mass="7979">MALAKIIEVSSSSQTSFDDAVKNAYAEVAQTVRNVKSVYVQDFLYEPGEADETGGRFRVHCKVTFMVENAND</sequence>
<keyword evidence="2" id="KW-1185">Reference proteome</keyword>
<protein>
    <recommendedName>
        <fullName evidence="3">Dodecin</fullName>
    </recommendedName>
</protein>
<dbReference type="Gene3D" id="3.30.1660.10">
    <property type="entry name" value="Flavin-binding protein dodecin"/>
    <property type="match status" value="1"/>
</dbReference>
<dbReference type="InterPro" id="IPR025543">
    <property type="entry name" value="Dodecin-like"/>
</dbReference>
<evidence type="ECO:0008006" key="3">
    <source>
        <dbReference type="Google" id="ProtNLM"/>
    </source>
</evidence>
<dbReference type="InParanoid" id="A0A259U1W2"/>
<dbReference type="InterPro" id="IPR009923">
    <property type="entry name" value="Dodecin"/>
</dbReference>
<comment type="caution">
    <text evidence="1">The sequence shown here is derived from an EMBL/GenBank/DDBJ whole genome shotgun (WGS) entry which is preliminary data.</text>
</comment>
<dbReference type="SUPFAM" id="SSF89807">
    <property type="entry name" value="Dodecin-like"/>
    <property type="match status" value="1"/>
</dbReference>